<feature type="compositionally biased region" description="Polar residues" evidence="1">
    <location>
        <begin position="523"/>
        <end position="537"/>
    </location>
</feature>
<dbReference type="GO" id="GO:0001402">
    <property type="term" value="P:signal transduction involved in filamentous growth"/>
    <property type="evidence" value="ECO:0007669"/>
    <property type="project" value="TreeGrafter"/>
</dbReference>
<dbReference type="GO" id="GO:0009986">
    <property type="term" value="C:cell surface"/>
    <property type="evidence" value="ECO:0007669"/>
    <property type="project" value="TreeGrafter"/>
</dbReference>
<feature type="transmembrane region" description="Helical" evidence="2">
    <location>
        <begin position="719"/>
        <end position="740"/>
    </location>
</feature>
<evidence type="ECO:0000256" key="3">
    <source>
        <dbReference type="SAM" id="SignalP"/>
    </source>
</evidence>
<keyword evidence="3" id="KW-0732">Signal</keyword>
<evidence type="ECO:0000256" key="1">
    <source>
        <dbReference type="SAM" id="MobiDB-lite"/>
    </source>
</evidence>
<comment type="caution">
    <text evidence="4">The sequence shown here is derived from an EMBL/GenBank/DDBJ whole genome shotgun (WGS) entry which is preliminary data.</text>
</comment>
<keyword evidence="2" id="KW-1133">Transmembrane helix</keyword>
<evidence type="ECO:0000313" key="4">
    <source>
        <dbReference type="EMBL" id="RLL95335.1"/>
    </source>
</evidence>
<feature type="compositionally biased region" description="Low complexity" evidence="1">
    <location>
        <begin position="209"/>
        <end position="235"/>
    </location>
</feature>
<evidence type="ECO:0008006" key="6">
    <source>
        <dbReference type="Google" id="ProtNLM"/>
    </source>
</evidence>
<feature type="region of interest" description="Disordered" evidence="1">
    <location>
        <begin position="678"/>
        <end position="712"/>
    </location>
</feature>
<dbReference type="PANTHER" id="PTHR35778">
    <property type="entry name" value="SIGNALING MUCIN HKR1-RELATED"/>
    <property type="match status" value="1"/>
</dbReference>
<feature type="region of interest" description="Disordered" evidence="1">
    <location>
        <begin position="748"/>
        <end position="788"/>
    </location>
</feature>
<feature type="compositionally biased region" description="Polar residues" evidence="1">
    <location>
        <begin position="449"/>
        <end position="459"/>
    </location>
</feature>
<dbReference type="GO" id="GO:0007232">
    <property type="term" value="P:osmosensory signaling pathway via Sho1 osmosensor"/>
    <property type="evidence" value="ECO:0007669"/>
    <property type="project" value="InterPro"/>
</dbReference>
<dbReference type="AlphaFoldDB" id="A0A229X6D0"/>
<feature type="compositionally biased region" description="Polar residues" evidence="1">
    <location>
        <begin position="132"/>
        <end position="146"/>
    </location>
</feature>
<dbReference type="InterPro" id="IPR039295">
    <property type="entry name" value="MSB2"/>
</dbReference>
<dbReference type="EMBL" id="NIDN02000157">
    <property type="protein sequence ID" value="RLL95335.1"/>
    <property type="molecule type" value="Genomic_DNA"/>
</dbReference>
<dbReference type="GO" id="GO:0005576">
    <property type="term" value="C:extracellular region"/>
    <property type="evidence" value="ECO:0007669"/>
    <property type="project" value="TreeGrafter"/>
</dbReference>
<feature type="compositionally biased region" description="Low complexity" evidence="1">
    <location>
        <begin position="771"/>
        <end position="780"/>
    </location>
</feature>
<accession>A0A229X6D0</accession>
<dbReference type="PANTHER" id="PTHR35778:SF1">
    <property type="entry name" value="SIGNALING MUCIN HKR1-RELATED"/>
    <property type="match status" value="1"/>
</dbReference>
<feature type="compositionally biased region" description="Low complexity" evidence="1">
    <location>
        <begin position="322"/>
        <end position="361"/>
    </location>
</feature>
<feature type="chain" id="PRO_5011911665" description="Mucin family signaling protein Msb2" evidence="3">
    <location>
        <begin position="23"/>
        <end position="802"/>
    </location>
</feature>
<evidence type="ECO:0000313" key="5">
    <source>
        <dbReference type="Proteomes" id="UP000215289"/>
    </source>
</evidence>
<dbReference type="GO" id="GO:0030010">
    <property type="term" value="P:establishment of cell polarity"/>
    <property type="evidence" value="ECO:0007669"/>
    <property type="project" value="TreeGrafter"/>
</dbReference>
<evidence type="ECO:0000256" key="2">
    <source>
        <dbReference type="SAM" id="Phobius"/>
    </source>
</evidence>
<feature type="region of interest" description="Disordered" evidence="1">
    <location>
        <begin position="185"/>
        <end position="361"/>
    </location>
</feature>
<dbReference type="GO" id="GO:0005034">
    <property type="term" value="F:osmosensor activity"/>
    <property type="evidence" value="ECO:0007669"/>
    <property type="project" value="InterPro"/>
</dbReference>
<dbReference type="OrthoDB" id="3366093at2759"/>
<feature type="compositionally biased region" description="Low complexity" evidence="1">
    <location>
        <begin position="701"/>
        <end position="712"/>
    </location>
</feature>
<gene>
    <name evidence="4" type="ORF">CFD26_103432</name>
</gene>
<keyword evidence="5" id="KW-1185">Reference proteome</keyword>
<sequence length="802" mass="78737">MRPATHLVVALLSLGGLELVAAENAQELKPRFMPKQVKRYIYGRNSDTHLNRRADNPFISYFNSLLQNGGALPSGLLPADDPLVSVPVIISVDANGVSHTITPSPTIAPTSPVAGSAVTVTSPASAPGTVPAGSSTSQDQTSSVADQSAPKDVQATPSTSATSSGNLVGDALSGVGGLVGGLLGTSSNPTSVIPPVSSSGTDSSANSMTPTGSSPVAVPSPVAASPTPTASSSGGLLDNLTSNLGDILGGASNPPASGAANTNSSNTGGSVTSPTDVTPSLTDVVPTLAGVPSATEATPTPSSPGLLDSLTSGVGDLLTGPAASSSAVTNSSSAAGTSETTGPGQSTNPSSPAATPSASNSSGLGGILGPILGSSGIIPIASTPTSSFVALPTGLTSVLIPGGTSGTVTGTSYTQISPSVPTTAPSTTSNPVIPGTVIGSSIPVTGSTAVGSSVPTGQVTPPATFSSPAVPTPSTTEPASTSPTTTPETTAAPTTTTTPTETTTAENTNFVPSSILVEPTRTAEVSTAETAGPTQPAQLPGSISPADGVTSPPADSTLIQIGFNGQLRYSFVATTPLSSSQIFLYVPQGLIYALEVLGKDISMFAIQPYDNSASTGYIATVALAYIPTDKVETLRKLLRSPLSRLYQQPNESVKTLFSMIDPSIPLVVGESGSSSGSGLSSGSGYSGSGSSGSNGSGGNSGNNADAGAGRSSSASASSVGIGVGVVAGAAAYGAGMFWVARRYRKKRQLHRRSSSTVEQTSEGRGAGSLFSAGGRLSPGSSGSGRGQMISAPVMAENSLGWN</sequence>
<keyword evidence="2" id="KW-0812">Transmembrane</keyword>
<dbReference type="GO" id="GO:0005886">
    <property type="term" value="C:plasma membrane"/>
    <property type="evidence" value="ECO:0007669"/>
    <property type="project" value="InterPro"/>
</dbReference>
<dbReference type="STRING" id="1245748.A0A229X6D0"/>
<organism evidence="4 5">
    <name type="scientific">Aspergillus turcosus</name>
    <dbReference type="NCBI Taxonomy" id="1245748"/>
    <lineage>
        <taxon>Eukaryota</taxon>
        <taxon>Fungi</taxon>
        <taxon>Dikarya</taxon>
        <taxon>Ascomycota</taxon>
        <taxon>Pezizomycotina</taxon>
        <taxon>Eurotiomycetes</taxon>
        <taxon>Eurotiomycetidae</taxon>
        <taxon>Eurotiales</taxon>
        <taxon>Aspergillaceae</taxon>
        <taxon>Aspergillus</taxon>
        <taxon>Aspergillus subgen. Fumigati</taxon>
    </lineage>
</organism>
<feature type="compositionally biased region" description="Gly residues" evidence="1">
    <location>
        <begin position="679"/>
        <end position="700"/>
    </location>
</feature>
<reference evidence="4 5" key="1">
    <citation type="submission" date="2018-08" db="EMBL/GenBank/DDBJ databases">
        <title>Draft genome sequences of two Aspergillus turcosus clinical strains isolated from bronchoalveolar lavage fluid: one azole-susceptible and the other azole-resistant.</title>
        <authorList>
            <person name="Parent-Michaud M."/>
            <person name="Dufresne P.J."/>
            <person name="Fournier E."/>
            <person name="Martineau C."/>
            <person name="Moreira S."/>
            <person name="Perkins V."/>
            <person name="De Repentigny L."/>
            <person name="Dufresne S.F."/>
        </authorList>
    </citation>
    <scope>NUCLEOTIDE SEQUENCE [LARGE SCALE GENOMIC DNA]</scope>
    <source>
        <strain evidence="4">HMR AF 1038</strain>
    </source>
</reference>
<keyword evidence="2" id="KW-0472">Membrane</keyword>
<dbReference type="Proteomes" id="UP000215289">
    <property type="component" value="Unassembled WGS sequence"/>
</dbReference>
<feature type="compositionally biased region" description="Polar residues" evidence="1">
    <location>
        <begin position="155"/>
        <end position="165"/>
    </location>
</feature>
<dbReference type="GO" id="GO:0006972">
    <property type="term" value="P:hyperosmotic response"/>
    <property type="evidence" value="ECO:0007669"/>
    <property type="project" value="TreeGrafter"/>
</dbReference>
<feature type="compositionally biased region" description="Low complexity" evidence="1">
    <location>
        <begin position="250"/>
        <end position="275"/>
    </location>
</feature>
<feature type="compositionally biased region" description="Low complexity" evidence="1">
    <location>
        <begin position="101"/>
        <end position="112"/>
    </location>
</feature>
<feature type="region of interest" description="Disordered" evidence="1">
    <location>
        <begin position="449"/>
        <end position="551"/>
    </location>
</feature>
<feature type="compositionally biased region" description="Low complexity" evidence="1">
    <location>
        <begin position="460"/>
        <end position="506"/>
    </location>
</feature>
<dbReference type="GO" id="GO:0031505">
    <property type="term" value="P:fungal-type cell wall organization"/>
    <property type="evidence" value="ECO:0007669"/>
    <property type="project" value="TreeGrafter"/>
</dbReference>
<feature type="compositionally biased region" description="Polar residues" evidence="1">
    <location>
        <begin position="185"/>
        <end position="208"/>
    </location>
</feature>
<feature type="region of interest" description="Disordered" evidence="1">
    <location>
        <begin position="101"/>
        <end position="165"/>
    </location>
</feature>
<protein>
    <recommendedName>
        <fullName evidence="6">Mucin family signaling protein Msb2</fullName>
    </recommendedName>
</protein>
<proteinExistence type="predicted"/>
<feature type="signal peptide" evidence="3">
    <location>
        <begin position="1"/>
        <end position="22"/>
    </location>
</feature>
<dbReference type="GO" id="GO:0030427">
    <property type="term" value="C:site of polarized growth"/>
    <property type="evidence" value="ECO:0007669"/>
    <property type="project" value="TreeGrafter"/>
</dbReference>
<name>A0A229X6D0_9EURO</name>